<name>A0AAV1AEZ9_VICFA</name>
<organism evidence="2 3">
    <name type="scientific">Vicia faba</name>
    <name type="common">Broad bean</name>
    <name type="synonym">Faba vulgaris</name>
    <dbReference type="NCBI Taxonomy" id="3906"/>
    <lineage>
        <taxon>Eukaryota</taxon>
        <taxon>Viridiplantae</taxon>
        <taxon>Streptophyta</taxon>
        <taxon>Embryophyta</taxon>
        <taxon>Tracheophyta</taxon>
        <taxon>Spermatophyta</taxon>
        <taxon>Magnoliopsida</taxon>
        <taxon>eudicotyledons</taxon>
        <taxon>Gunneridae</taxon>
        <taxon>Pentapetalae</taxon>
        <taxon>rosids</taxon>
        <taxon>fabids</taxon>
        <taxon>Fabales</taxon>
        <taxon>Fabaceae</taxon>
        <taxon>Papilionoideae</taxon>
        <taxon>50 kb inversion clade</taxon>
        <taxon>NPAAA clade</taxon>
        <taxon>Hologalegina</taxon>
        <taxon>IRL clade</taxon>
        <taxon>Fabeae</taxon>
        <taxon>Vicia</taxon>
    </lineage>
</organism>
<sequence length="165" mass="18454">MEASRMKHMNLLLLLLQKQDESLNNSNCGEAEQTASTPTTVNYSPEEIQSDPNLVPVTSLQATGDDKHRAEVSAAEDQLLNFDIFYDPLLVLLDDKLVSPVHAHFPPEFYHQANNELFQYGENNGPCSVSHVEMANMTHLQASHAYPEGLLCKIGMLDCFRIIPK</sequence>
<dbReference type="EMBL" id="OX451739">
    <property type="protein sequence ID" value="CAI8607992.1"/>
    <property type="molecule type" value="Genomic_DNA"/>
</dbReference>
<protein>
    <submittedName>
        <fullName evidence="2">Uncharacterized protein</fullName>
    </submittedName>
</protein>
<evidence type="ECO:0000313" key="3">
    <source>
        <dbReference type="Proteomes" id="UP001157006"/>
    </source>
</evidence>
<gene>
    <name evidence="2" type="ORF">VFH_IV063560</name>
</gene>
<feature type="compositionally biased region" description="Polar residues" evidence="1">
    <location>
        <begin position="24"/>
        <end position="43"/>
    </location>
</feature>
<feature type="region of interest" description="Disordered" evidence="1">
    <location>
        <begin position="24"/>
        <end position="51"/>
    </location>
</feature>
<reference evidence="2 3" key="1">
    <citation type="submission" date="2023-01" db="EMBL/GenBank/DDBJ databases">
        <authorList>
            <person name="Kreplak J."/>
        </authorList>
    </citation>
    <scope>NUCLEOTIDE SEQUENCE [LARGE SCALE GENOMIC DNA]</scope>
</reference>
<evidence type="ECO:0000313" key="2">
    <source>
        <dbReference type="EMBL" id="CAI8607992.1"/>
    </source>
</evidence>
<keyword evidence="3" id="KW-1185">Reference proteome</keyword>
<dbReference type="AlphaFoldDB" id="A0AAV1AEZ9"/>
<dbReference type="Proteomes" id="UP001157006">
    <property type="component" value="Chromosome 4"/>
</dbReference>
<proteinExistence type="predicted"/>
<evidence type="ECO:0000256" key="1">
    <source>
        <dbReference type="SAM" id="MobiDB-lite"/>
    </source>
</evidence>
<accession>A0AAV1AEZ9</accession>